<feature type="region of interest" description="Disordered" evidence="1">
    <location>
        <begin position="1"/>
        <end position="44"/>
    </location>
</feature>
<evidence type="ECO:0000256" key="2">
    <source>
        <dbReference type="SAM" id="Phobius"/>
    </source>
</evidence>
<feature type="compositionally biased region" description="Low complexity" evidence="1">
    <location>
        <begin position="162"/>
        <end position="187"/>
    </location>
</feature>
<accession>X6MWH1</accession>
<evidence type="ECO:0000256" key="1">
    <source>
        <dbReference type="SAM" id="MobiDB-lite"/>
    </source>
</evidence>
<proteinExistence type="predicted"/>
<keyword evidence="2" id="KW-0472">Membrane</keyword>
<feature type="compositionally biased region" description="Polar residues" evidence="1">
    <location>
        <begin position="1"/>
        <end position="21"/>
    </location>
</feature>
<feature type="transmembrane region" description="Helical" evidence="2">
    <location>
        <begin position="200"/>
        <end position="226"/>
    </location>
</feature>
<keyword evidence="2" id="KW-1133">Transmembrane helix</keyword>
<sequence>MPSSVPSYGFNNNSNVGNGDASSQSSMSPSQKHKSGSNESNNPLEINIPEFKERFEKWMVDLNNSGRDMSCFFFDEEKGGIFCRICIEANKSGGFCTKPAQEQARRCLTKHLNREKHKSALQQLCQEGKVAPSMVIASGAAGLLEDDYGGDDRSDSNDDNEYNSNNNNNNGSNNNNTNNNNNIDNRNNNFNLTMPTITTMLISTTIIIILLITTTPTISGLTWICLMTKNECFQWAHRPLLFQKAPKK</sequence>
<reference evidence="3 4" key="1">
    <citation type="journal article" date="2013" name="Curr. Biol.">
        <title>The Genome of the Foraminiferan Reticulomyxa filosa.</title>
        <authorList>
            <person name="Glockner G."/>
            <person name="Hulsmann N."/>
            <person name="Schleicher M."/>
            <person name="Noegel A.A."/>
            <person name="Eichinger L."/>
            <person name="Gallinger C."/>
            <person name="Pawlowski J."/>
            <person name="Sierra R."/>
            <person name="Euteneuer U."/>
            <person name="Pillet L."/>
            <person name="Moustafa A."/>
            <person name="Platzer M."/>
            <person name="Groth M."/>
            <person name="Szafranski K."/>
            <person name="Schliwa M."/>
        </authorList>
    </citation>
    <scope>NUCLEOTIDE SEQUENCE [LARGE SCALE GENOMIC DNA]</scope>
</reference>
<keyword evidence="2" id="KW-0812">Transmembrane</keyword>
<evidence type="ECO:0000313" key="4">
    <source>
        <dbReference type="Proteomes" id="UP000023152"/>
    </source>
</evidence>
<comment type="caution">
    <text evidence="3">The sequence shown here is derived from an EMBL/GenBank/DDBJ whole genome shotgun (WGS) entry which is preliminary data.</text>
</comment>
<evidence type="ECO:0000313" key="3">
    <source>
        <dbReference type="EMBL" id="ETO17415.1"/>
    </source>
</evidence>
<dbReference type="EMBL" id="ASPP01016672">
    <property type="protein sequence ID" value="ETO17415.1"/>
    <property type="molecule type" value="Genomic_DNA"/>
</dbReference>
<keyword evidence="4" id="KW-1185">Reference proteome</keyword>
<protein>
    <submittedName>
        <fullName evidence="3">Guanylyl cyclase</fullName>
    </submittedName>
</protein>
<gene>
    <name evidence="3" type="ORF">RFI_19911</name>
</gene>
<feature type="region of interest" description="Disordered" evidence="1">
    <location>
        <begin position="147"/>
        <end position="187"/>
    </location>
</feature>
<name>X6MWH1_RETFI</name>
<dbReference type="Proteomes" id="UP000023152">
    <property type="component" value="Unassembled WGS sequence"/>
</dbReference>
<dbReference type="AlphaFoldDB" id="X6MWH1"/>
<organism evidence="3 4">
    <name type="scientific">Reticulomyxa filosa</name>
    <dbReference type="NCBI Taxonomy" id="46433"/>
    <lineage>
        <taxon>Eukaryota</taxon>
        <taxon>Sar</taxon>
        <taxon>Rhizaria</taxon>
        <taxon>Retaria</taxon>
        <taxon>Foraminifera</taxon>
        <taxon>Monothalamids</taxon>
        <taxon>Reticulomyxidae</taxon>
        <taxon>Reticulomyxa</taxon>
    </lineage>
</organism>